<accession>A0A2G9WQD7</accession>
<comment type="caution">
    <text evidence="4">The sequence shown here is derived from an EMBL/GenBank/DDBJ whole genome shotgun (WGS) entry which is preliminary data.</text>
</comment>
<dbReference type="InterPro" id="IPR007730">
    <property type="entry name" value="SPOR-like_dom"/>
</dbReference>
<dbReference type="Pfam" id="PF05036">
    <property type="entry name" value="SPOR"/>
    <property type="match status" value="1"/>
</dbReference>
<dbReference type="Gene3D" id="3.30.70.1070">
    <property type="entry name" value="Sporulation related repeat"/>
    <property type="match status" value="1"/>
</dbReference>
<feature type="transmembrane region" description="Helical" evidence="2">
    <location>
        <begin position="135"/>
        <end position="156"/>
    </location>
</feature>
<dbReference type="InterPro" id="IPR036680">
    <property type="entry name" value="SPOR-like_sf"/>
</dbReference>
<dbReference type="AlphaFoldDB" id="A0A2G9WQD7"/>
<reference evidence="4 5" key="1">
    <citation type="submission" date="2017-08" db="EMBL/GenBank/DDBJ databases">
        <title>Pleomorphomonas carboxidotrophicus sp. nov., a new mesophilic hydrogenogenic carboxidotroph.</title>
        <authorList>
            <person name="Esquivel-Elizondo S."/>
            <person name="Krajmalnik-Brown R."/>
            <person name="Maldonado J."/>
        </authorList>
    </citation>
    <scope>NUCLEOTIDE SEQUENCE [LARGE SCALE GENOMIC DNA]</scope>
    <source>
        <strain evidence="4 5">SVCO-16</strain>
    </source>
</reference>
<proteinExistence type="predicted"/>
<gene>
    <name evidence="4" type="ORF">CJ014_23020</name>
</gene>
<dbReference type="Proteomes" id="UP000231070">
    <property type="component" value="Unassembled WGS sequence"/>
</dbReference>
<protein>
    <recommendedName>
        <fullName evidence="3">SPOR domain-containing protein</fullName>
    </recommendedName>
</protein>
<dbReference type="PROSITE" id="PS51724">
    <property type="entry name" value="SPOR"/>
    <property type="match status" value="1"/>
</dbReference>
<evidence type="ECO:0000256" key="2">
    <source>
        <dbReference type="SAM" id="Phobius"/>
    </source>
</evidence>
<keyword evidence="5" id="KW-1185">Reference proteome</keyword>
<feature type="domain" description="SPOR" evidence="3">
    <location>
        <begin position="425"/>
        <end position="508"/>
    </location>
</feature>
<evidence type="ECO:0000259" key="3">
    <source>
        <dbReference type="PROSITE" id="PS51724"/>
    </source>
</evidence>
<feature type="region of interest" description="Disordered" evidence="1">
    <location>
        <begin position="1"/>
        <end position="26"/>
    </location>
</feature>
<evidence type="ECO:0000313" key="5">
    <source>
        <dbReference type="Proteomes" id="UP000231070"/>
    </source>
</evidence>
<feature type="region of interest" description="Disordered" evidence="1">
    <location>
        <begin position="297"/>
        <end position="317"/>
    </location>
</feature>
<dbReference type="GO" id="GO:0042834">
    <property type="term" value="F:peptidoglycan binding"/>
    <property type="evidence" value="ECO:0007669"/>
    <property type="project" value="InterPro"/>
</dbReference>
<dbReference type="EMBL" id="NQVN01000024">
    <property type="protein sequence ID" value="PIO96865.1"/>
    <property type="molecule type" value="Genomic_DNA"/>
</dbReference>
<evidence type="ECO:0000256" key="1">
    <source>
        <dbReference type="SAM" id="MobiDB-lite"/>
    </source>
</evidence>
<dbReference type="OrthoDB" id="7338235at2"/>
<organism evidence="4 5">
    <name type="scientific">Pleomorphomonas carboxyditropha</name>
    <dbReference type="NCBI Taxonomy" id="2023338"/>
    <lineage>
        <taxon>Bacteria</taxon>
        <taxon>Pseudomonadati</taxon>
        <taxon>Pseudomonadota</taxon>
        <taxon>Alphaproteobacteria</taxon>
        <taxon>Hyphomicrobiales</taxon>
        <taxon>Pleomorphomonadaceae</taxon>
        <taxon>Pleomorphomonas</taxon>
    </lineage>
</organism>
<keyword evidence="2" id="KW-0812">Transmembrane</keyword>
<keyword evidence="2" id="KW-1133">Transmembrane helix</keyword>
<feature type="region of interest" description="Disordered" evidence="1">
    <location>
        <begin position="362"/>
        <end position="390"/>
    </location>
</feature>
<sequence>MVRSSAAEQSPMRPAVSDGDERLTDEERFYEDLLSGREASDADMDQFVDALAAELEQDIASMNPVDVRTGQVYKPASARKKSQAYDPWDDQALDEFMAEFERDGVDPVVDEFGVLPPHAGEAEAEPASPHGRRRLMTAAAAAVFLVAAGFAGWAFFGGSAGFGEAVVVRAPDGPYKVKPDPNAQEVVASSEGTSVYDTVGGTPPKSEERLVARSGDVPELPAVTPHVSRITLPDGQEVEAELPTGFDPNETGPRRVRTVLVRPDGSLIETPADKTAGTPAAAPLPSDGAGQIIARSEGDAATDDAEGGTGLPPLAPTNQTVAADTAQVTPQGLPPSNLTDASGQPMPINLAAVADAASDASVETTASVPTQASAPLPPEKPVAPAAAPSSGPLDLTAAAALPAAPTQVASLPAATQAAPAAAAAASGSAGAYVQLSSQRSEEAARSAFTALQRKFPSVLGSSVVDIQQADLGSKGVYYRARVGAPTKEAAVALCEQLRAAGGDCLIAR</sequence>
<evidence type="ECO:0000313" key="4">
    <source>
        <dbReference type="EMBL" id="PIO96865.1"/>
    </source>
</evidence>
<feature type="region of interest" description="Disordered" evidence="1">
    <location>
        <begin position="268"/>
        <end position="287"/>
    </location>
</feature>
<name>A0A2G9WQD7_9HYPH</name>
<keyword evidence="2" id="KW-0472">Membrane</keyword>